<accession>A0ABN1GDT3</accession>
<name>A0ABN1GDT3_9CAUL</name>
<feature type="chain" id="PRO_5045350722" evidence="1">
    <location>
        <begin position="22"/>
        <end position="588"/>
    </location>
</feature>
<gene>
    <name evidence="2" type="ORF">GCM10009422_00160</name>
</gene>
<sequence>MRIPILIAGVLTLAGGVAAQAQTATDPASDGLWQAAHACGNQPDRQACWRRVAATWPSPLRTPGTSDESVDLPPEFETVAASGDAFGDLAARTVTRLASGDPPAEALEALKALPVLDPAFVPNPLSDMSIVFGRLDAYALVASVVRERGLAEAERAVLAAWEADLPADSAGVSDSGAETLAADFARLGDHAAVERVLTTLEPENAPQAVRELVRHGRLDAATAVAARMTPAEREAGLRREATIELERYRTRVLPLMQAAMRRQLEGEVADLPASERPAALAALEEMLGLDEAMVAQGLADEDWRGRARDEVEDARATLVRAAVTAGRTDIARPLALAMWDEPVNRDVTGANALMVALPVLAGPEAPDAAARLTEAERRLRGRDRRTFPLKILYDSWVRIGRQDQADALLQRWRGFAERQPEAEMNSIGADLARILIARDEVAAAERVPAFNVLMLLQHDREAGVGAARLEERIAGRDYETQRTMLGDCSYGAPVHGAFDMAEACIRRRMAYSEILPLERWGIAQALVNLGVELARKGDHGRGEALIAEGLAFSPGPPEPFMSSDISVDIALETIVGPPAAEAPRALMR</sequence>
<organism evidence="2 3">
    <name type="scientific">Brevundimonas kwangchunensis</name>
    <dbReference type="NCBI Taxonomy" id="322163"/>
    <lineage>
        <taxon>Bacteria</taxon>
        <taxon>Pseudomonadati</taxon>
        <taxon>Pseudomonadota</taxon>
        <taxon>Alphaproteobacteria</taxon>
        <taxon>Caulobacterales</taxon>
        <taxon>Caulobacteraceae</taxon>
        <taxon>Brevundimonas</taxon>
    </lineage>
</organism>
<reference evidence="2 3" key="1">
    <citation type="journal article" date="2019" name="Int. J. Syst. Evol. Microbiol.">
        <title>The Global Catalogue of Microorganisms (GCM) 10K type strain sequencing project: providing services to taxonomists for standard genome sequencing and annotation.</title>
        <authorList>
            <consortium name="The Broad Institute Genomics Platform"/>
            <consortium name="The Broad Institute Genome Sequencing Center for Infectious Disease"/>
            <person name="Wu L."/>
            <person name="Ma J."/>
        </authorList>
    </citation>
    <scope>NUCLEOTIDE SEQUENCE [LARGE SCALE GENOMIC DNA]</scope>
    <source>
        <strain evidence="2 3">JCM 12928</strain>
    </source>
</reference>
<evidence type="ECO:0000313" key="3">
    <source>
        <dbReference type="Proteomes" id="UP001501352"/>
    </source>
</evidence>
<keyword evidence="1" id="KW-0732">Signal</keyword>
<dbReference type="RefSeq" id="WP_343788455.1">
    <property type="nucleotide sequence ID" value="NZ_BAAAGA010000001.1"/>
</dbReference>
<keyword evidence="3" id="KW-1185">Reference proteome</keyword>
<dbReference type="Proteomes" id="UP001501352">
    <property type="component" value="Unassembled WGS sequence"/>
</dbReference>
<feature type="signal peptide" evidence="1">
    <location>
        <begin position="1"/>
        <end position="21"/>
    </location>
</feature>
<dbReference type="EMBL" id="BAAAGA010000001">
    <property type="protein sequence ID" value="GAA0609361.1"/>
    <property type="molecule type" value="Genomic_DNA"/>
</dbReference>
<evidence type="ECO:0000313" key="2">
    <source>
        <dbReference type="EMBL" id="GAA0609361.1"/>
    </source>
</evidence>
<protein>
    <submittedName>
        <fullName evidence="2">Uncharacterized protein</fullName>
    </submittedName>
</protein>
<proteinExistence type="predicted"/>
<evidence type="ECO:0000256" key="1">
    <source>
        <dbReference type="SAM" id="SignalP"/>
    </source>
</evidence>
<comment type="caution">
    <text evidence="2">The sequence shown here is derived from an EMBL/GenBank/DDBJ whole genome shotgun (WGS) entry which is preliminary data.</text>
</comment>